<organism evidence="2 3">
    <name type="scientific">Acinetobacter phage Fri1</name>
    <dbReference type="NCBI Taxonomy" id="1647373"/>
    <lineage>
        <taxon>Viruses</taxon>
        <taxon>Duplodnaviria</taxon>
        <taxon>Heunggongvirae</taxon>
        <taxon>Uroviricota</taxon>
        <taxon>Caudoviricetes</taxon>
        <taxon>Autographivirales</taxon>
        <taxon>Autoscriptoviridae</taxon>
        <taxon>Beijerinckvirinae</taxon>
        <taxon>Friunavirus</taxon>
        <taxon>Friunavirus Fri1</taxon>
    </lineage>
</organism>
<dbReference type="KEGG" id="vg:26630031"/>
<sequence>MSWLSKALTGVMGMFGIGGQDDLGKKYEEEMRRQAEAQKLQQANEQKEVTQFDDTGGSTFTGADGPRKKRPTGGYSSLGINAY</sequence>
<dbReference type="GeneID" id="26630031"/>
<evidence type="ECO:0000256" key="1">
    <source>
        <dbReference type="SAM" id="MobiDB-lite"/>
    </source>
</evidence>
<proteinExistence type="predicted"/>
<feature type="compositionally biased region" description="Polar residues" evidence="1">
    <location>
        <begin position="74"/>
        <end position="83"/>
    </location>
</feature>
<evidence type="ECO:0000313" key="3">
    <source>
        <dbReference type="Proteomes" id="UP000201630"/>
    </source>
</evidence>
<accession>A0A0H4TFC2</accession>
<protein>
    <submittedName>
        <fullName evidence="2">Uncharacterized protein</fullName>
    </submittedName>
</protein>
<name>A0A0H4TFC2_9CAUD</name>
<evidence type="ECO:0000313" key="2">
    <source>
        <dbReference type="EMBL" id="AKQ06843.1"/>
    </source>
</evidence>
<feature type="region of interest" description="Disordered" evidence="1">
    <location>
        <begin position="32"/>
        <end position="83"/>
    </location>
</feature>
<dbReference type="EMBL" id="KR149290">
    <property type="protein sequence ID" value="AKQ06843.1"/>
    <property type="molecule type" value="Genomic_DNA"/>
</dbReference>
<dbReference type="RefSeq" id="YP_009203044.1">
    <property type="nucleotide sequence ID" value="NC_028848.1"/>
</dbReference>
<gene>
    <name evidence="2" type="ORF">Fri1_38</name>
</gene>
<reference evidence="2 3" key="1">
    <citation type="submission" date="2015-04" db="EMBL/GenBank/DDBJ databases">
        <authorList>
            <person name="Shneider M.M."/>
            <person name="Klumpp J."/>
            <person name="Miroshnikov K.A."/>
            <person name="Leiman P.G."/>
        </authorList>
    </citation>
    <scope>NUCLEOTIDE SEQUENCE [LARGE SCALE GENOMIC DNA]</scope>
</reference>
<dbReference type="OrthoDB" id="23145at10239"/>
<keyword evidence="3" id="KW-1185">Reference proteome</keyword>
<feature type="compositionally biased region" description="Polar residues" evidence="1">
    <location>
        <begin position="52"/>
        <end position="61"/>
    </location>
</feature>
<dbReference type="Proteomes" id="UP000201630">
    <property type="component" value="Segment"/>
</dbReference>